<protein>
    <submittedName>
        <fullName evidence="1">6242_t:CDS:1</fullName>
    </submittedName>
</protein>
<sequence length="540" mass="62604">MPLFFKNNNPFLINPSVFHKFPVSYHRISHAFFTANLSPNHHLSRSLGVPRTSNRPKTSLHSYNISDAPPSSYPRYNFPRSTRWNVVVPHRSYVGRAQTTVGGLIKNNKNYRIFLSPTNAKNAVERIRQKKIRLERIEAKRRKKEASMEKNNTVSLAQRLKVRLQGGDLITSAILANDTIQNRENTIASITKKSEISSNAIRRKSRATVNELDRGSSSCYDNTASKSELHGEEKDVKITLESLLRENLDGNSKSVGARNKYDGKLDAKIDARKVERADTRNVKRIYAESADVSSQENNANANVNQDNHVENSNSSRESGEKQGPALHKYNYQILSQQILQRSSRLSKRRFLLELINKRALPQEHKQPRDMRIKEIDRENLFAGVNSLPRNYDPNWKTKPLPGWLKHKYSIMERTGFEKWEPKKKVSREIMDEIRTLHEQAPEENTPKILSQQFKISPEAVRRILRSKWTPDPKRLERQKQKLEEKLSKLKAERKLKRKMAKEFKKLKKKKSELYDETRYLANSMSPKKKKPPRLVKKVDG</sequence>
<name>A0ACA9KE30_9GLOM</name>
<gene>
    <name evidence="1" type="ORF">ACOLOM_LOCUS1491</name>
</gene>
<keyword evidence="2" id="KW-1185">Reference proteome</keyword>
<dbReference type="Proteomes" id="UP000789525">
    <property type="component" value="Unassembled WGS sequence"/>
</dbReference>
<organism evidence="1 2">
    <name type="scientific">Acaulospora colombiana</name>
    <dbReference type="NCBI Taxonomy" id="27376"/>
    <lineage>
        <taxon>Eukaryota</taxon>
        <taxon>Fungi</taxon>
        <taxon>Fungi incertae sedis</taxon>
        <taxon>Mucoromycota</taxon>
        <taxon>Glomeromycotina</taxon>
        <taxon>Glomeromycetes</taxon>
        <taxon>Diversisporales</taxon>
        <taxon>Acaulosporaceae</taxon>
        <taxon>Acaulospora</taxon>
    </lineage>
</organism>
<comment type="caution">
    <text evidence="1">The sequence shown here is derived from an EMBL/GenBank/DDBJ whole genome shotgun (WGS) entry which is preliminary data.</text>
</comment>
<evidence type="ECO:0000313" key="2">
    <source>
        <dbReference type="Proteomes" id="UP000789525"/>
    </source>
</evidence>
<dbReference type="EMBL" id="CAJVPT010001772">
    <property type="protein sequence ID" value="CAG8468643.1"/>
    <property type="molecule type" value="Genomic_DNA"/>
</dbReference>
<accession>A0ACA9KE30</accession>
<proteinExistence type="predicted"/>
<evidence type="ECO:0000313" key="1">
    <source>
        <dbReference type="EMBL" id="CAG8468643.1"/>
    </source>
</evidence>
<reference evidence="1" key="1">
    <citation type="submission" date="2021-06" db="EMBL/GenBank/DDBJ databases">
        <authorList>
            <person name="Kallberg Y."/>
            <person name="Tangrot J."/>
            <person name="Rosling A."/>
        </authorList>
    </citation>
    <scope>NUCLEOTIDE SEQUENCE</scope>
    <source>
        <strain evidence="1">CL356</strain>
    </source>
</reference>